<proteinExistence type="predicted"/>
<evidence type="ECO:0000313" key="2">
    <source>
        <dbReference type="Proteomes" id="UP000092528"/>
    </source>
</evidence>
<evidence type="ECO:0000313" key="1">
    <source>
        <dbReference type="EMBL" id="ANU38286.1"/>
    </source>
</evidence>
<reference evidence="1 2" key="1">
    <citation type="submission" date="2016-07" db="EMBL/GenBank/DDBJ databases">
        <title>Genome sequencing of Vibrio scophthalmi strain VS-05, an isolated from Paralichthys olivaceus.</title>
        <authorList>
            <person name="Han H.-J."/>
        </authorList>
    </citation>
    <scope>NUCLEOTIDE SEQUENCE [LARGE SCALE GENOMIC DNA]</scope>
    <source>
        <strain evidence="1 2">VS-05</strain>
    </source>
</reference>
<dbReference type="RefSeq" id="WP_231893199.1">
    <property type="nucleotide sequence ID" value="NZ_CP016415.1"/>
</dbReference>
<name>A0A1C7FEE8_9VIBR</name>
<dbReference type="EMBL" id="CP016415">
    <property type="protein sequence ID" value="ANU38286.1"/>
    <property type="molecule type" value="Genomic_DNA"/>
</dbReference>
<sequence>MCFEGMVTKVKISISSEEFVNEFSELKRQLVEGYFSKDSEISRLNTLENAGIDAKQLDVIKGVVDESLTDALYTILLGLEGSAAIGKHQICYKLQDELGTELTGEFEELAFEALQEKHT</sequence>
<dbReference type="AlphaFoldDB" id="A0A1C7FEE8"/>
<organism evidence="1 2">
    <name type="scientific">Vibrio scophthalmi</name>
    <dbReference type="NCBI Taxonomy" id="45658"/>
    <lineage>
        <taxon>Bacteria</taxon>
        <taxon>Pseudomonadati</taxon>
        <taxon>Pseudomonadota</taxon>
        <taxon>Gammaproteobacteria</taxon>
        <taxon>Vibrionales</taxon>
        <taxon>Vibrionaceae</taxon>
        <taxon>Vibrio</taxon>
    </lineage>
</organism>
<dbReference type="PATRIC" id="fig|45658.7.peg.3201"/>
<protein>
    <submittedName>
        <fullName evidence="1">Uncharacterized protein</fullName>
    </submittedName>
</protein>
<dbReference type="Proteomes" id="UP000092528">
    <property type="component" value="Chromosome 2"/>
</dbReference>
<accession>A0A1C7FEE8</accession>
<gene>
    <name evidence="1" type="ORF">VSVS05_03248</name>
</gene>
<keyword evidence="2" id="KW-1185">Reference proteome</keyword>